<dbReference type="RefSeq" id="XP_067817347.1">
    <property type="nucleotide sequence ID" value="XM_067967562.1"/>
</dbReference>
<dbReference type="KEGG" id="blac:94353233"/>
<dbReference type="EMBL" id="SHOA02000005">
    <property type="protein sequence ID" value="TDH67848.1"/>
    <property type="molecule type" value="Genomic_DNA"/>
</dbReference>
<dbReference type="AlphaFoldDB" id="A0A976FJB1"/>
<evidence type="ECO:0000313" key="2">
    <source>
        <dbReference type="Proteomes" id="UP000294530"/>
    </source>
</evidence>
<dbReference type="Proteomes" id="UP000294530">
    <property type="component" value="Unassembled WGS sequence"/>
</dbReference>
<organism evidence="1 2">
    <name type="scientific">Bremia lactucae</name>
    <name type="common">Lettuce downy mildew</name>
    <dbReference type="NCBI Taxonomy" id="4779"/>
    <lineage>
        <taxon>Eukaryota</taxon>
        <taxon>Sar</taxon>
        <taxon>Stramenopiles</taxon>
        <taxon>Oomycota</taxon>
        <taxon>Peronosporomycetes</taxon>
        <taxon>Peronosporales</taxon>
        <taxon>Peronosporaceae</taxon>
        <taxon>Bremia</taxon>
    </lineage>
</organism>
<keyword evidence="2" id="KW-1185">Reference proteome</keyword>
<reference evidence="1 2" key="1">
    <citation type="journal article" date="2021" name="Genome Biol.">
        <title>AFLAP: assembly-free linkage analysis pipeline using k-mers from genome sequencing data.</title>
        <authorList>
            <person name="Fletcher K."/>
            <person name="Zhang L."/>
            <person name="Gil J."/>
            <person name="Han R."/>
            <person name="Cavanaugh K."/>
            <person name="Michelmore R."/>
        </authorList>
    </citation>
    <scope>NUCLEOTIDE SEQUENCE [LARGE SCALE GENOMIC DNA]</scope>
    <source>
        <strain evidence="1 2">SF5</strain>
    </source>
</reference>
<name>A0A976FJB1_BRELC</name>
<comment type="caution">
    <text evidence="1">The sequence shown here is derived from an EMBL/GenBank/DDBJ whole genome shotgun (WGS) entry which is preliminary data.</text>
</comment>
<protein>
    <submittedName>
        <fullName evidence="1">Uncharacterized protein</fullName>
    </submittedName>
</protein>
<accession>A0A976FJB1</accession>
<sequence length="93" mass="10545">MTVKSHFSPNPTTCSRTLSFPKKNFFWDVESSNIASSSPRDRVCVRYAEHPPQALREIPTSRVPEKAKPANAIILRIRDKTGWRVSNARTSMS</sequence>
<proteinExistence type="predicted"/>
<gene>
    <name evidence="1" type="ORF">CCR75_009523</name>
</gene>
<dbReference type="GeneID" id="94353233"/>
<evidence type="ECO:0000313" key="1">
    <source>
        <dbReference type="EMBL" id="TDH67848.1"/>
    </source>
</evidence>